<evidence type="ECO:0000313" key="5">
    <source>
        <dbReference type="Proteomes" id="UP000095009"/>
    </source>
</evidence>
<protein>
    <submittedName>
        <fullName evidence="4">PLP-dependent transferase</fullName>
    </submittedName>
</protein>
<reference evidence="4 5" key="1">
    <citation type="journal article" date="2016" name="Proc. Natl. Acad. Sci. U.S.A.">
        <title>Comparative genomics of biotechnologically important yeasts.</title>
        <authorList>
            <person name="Riley R."/>
            <person name="Haridas S."/>
            <person name="Wolfe K.H."/>
            <person name="Lopes M.R."/>
            <person name="Hittinger C.T."/>
            <person name="Goeker M."/>
            <person name="Salamov A.A."/>
            <person name="Wisecaver J.H."/>
            <person name="Long T.M."/>
            <person name="Calvey C.H."/>
            <person name="Aerts A.L."/>
            <person name="Barry K.W."/>
            <person name="Choi C."/>
            <person name="Clum A."/>
            <person name="Coughlan A.Y."/>
            <person name="Deshpande S."/>
            <person name="Douglass A.P."/>
            <person name="Hanson S.J."/>
            <person name="Klenk H.-P."/>
            <person name="LaButti K.M."/>
            <person name="Lapidus A."/>
            <person name="Lindquist E.A."/>
            <person name="Lipzen A.M."/>
            <person name="Meier-Kolthoff J.P."/>
            <person name="Ohm R.A."/>
            <person name="Otillar R.P."/>
            <person name="Pangilinan J.L."/>
            <person name="Peng Y."/>
            <person name="Rokas A."/>
            <person name="Rosa C.A."/>
            <person name="Scheuner C."/>
            <person name="Sibirny A.A."/>
            <person name="Slot J.C."/>
            <person name="Stielow J.B."/>
            <person name="Sun H."/>
            <person name="Kurtzman C.P."/>
            <person name="Blackwell M."/>
            <person name="Grigoriev I.V."/>
            <person name="Jeffries T.W."/>
        </authorList>
    </citation>
    <scope>NUCLEOTIDE SEQUENCE [LARGE SCALE GENOMIC DNA]</scope>
    <source>
        <strain evidence="4 5">DSM 6958</strain>
    </source>
</reference>
<dbReference type="InterPro" id="IPR015421">
    <property type="entry name" value="PyrdxlP-dep_Trfase_major"/>
</dbReference>
<keyword evidence="5" id="KW-1185">Reference proteome</keyword>
<comment type="similarity">
    <text evidence="1 3">Belongs to the class-III pyridoxal-phosphate-dependent aminotransferase family.</text>
</comment>
<gene>
    <name evidence="4" type="ORF">NADFUDRAFT_43140</name>
</gene>
<dbReference type="STRING" id="857566.A0A1E3PFE2"/>
<dbReference type="Gene3D" id="3.40.640.10">
    <property type="entry name" value="Type I PLP-dependent aspartate aminotransferase-like (Major domain)"/>
    <property type="match status" value="1"/>
</dbReference>
<dbReference type="CDD" id="cd00610">
    <property type="entry name" value="OAT_like"/>
    <property type="match status" value="1"/>
</dbReference>
<keyword evidence="2 3" id="KW-0663">Pyridoxal phosphate</keyword>
<dbReference type="GO" id="GO:0030170">
    <property type="term" value="F:pyridoxal phosphate binding"/>
    <property type="evidence" value="ECO:0007669"/>
    <property type="project" value="InterPro"/>
</dbReference>
<name>A0A1E3PFE2_9ASCO</name>
<dbReference type="InterPro" id="IPR015422">
    <property type="entry name" value="PyrdxlP-dep_Trfase_small"/>
</dbReference>
<accession>A0A1E3PFE2</accession>
<dbReference type="OrthoDB" id="10261433at2759"/>
<dbReference type="SUPFAM" id="SSF53383">
    <property type="entry name" value="PLP-dependent transferases"/>
    <property type="match status" value="1"/>
</dbReference>
<dbReference type="Pfam" id="PF00202">
    <property type="entry name" value="Aminotran_3"/>
    <property type="match status" value="1"/>
</dbReference>
<dbReference type="EMBL" id="KV454412">
    <property type="protein sequence ID" value="ODQ64129.1"/>
    <property type="molecule type" value="Genomic_DNA"/>
</dbReference>
<dbReference type="PANTHER" id="PTHR43094">
    <property type="entry name" value="AMINOTRANSFERASE"/>
    <property type="match status" value="1"/>
</dbReference>
<evidence type="ECO:0000313" key="4">
    <source>
        <dbReference type="EMBL" id="ODQ64129.1"/>
    </source>
</evidence>
<dbReference type="PANTHER" id="PTHR43094:SF1">
    <property type="entry name" value="AMINOTRANSFERASE CLASS-III"/>
    <property type="match status" value="1"/>
</dbReference>
<proteinExistence type="inferred from homology"/>
<dbReference type="Gene3D" id="3.90.1150.10">
    <property type="entry name" value="Aspartate Aminotransferase, domain 1"/>
    <property type="match status" value="1"/>
</dbReference>
<dbReference type="GO" id="GO:0005829">
    <property type="term" value="C:cytosol"/>
    <property type="evidence" value="ECO:0007669"/>
    <property type="project" value="TreeGrafter"/>
</dbReference>
<dbReference type="GO" id="GO:0008483">
    <property type="term" value="F:transaminase activity"/>
    <property type="evidence" value="ECO:0007669"/>
    <property type="project" value="InterPro"/>
</dbReference>
<dbReference type="AlphaFoldDB" id="A0A1E3PFE2"/>
<organism evidence="4 5">
    <name type="scientific">Nadsonia fulvescens var. elongata DSM 6958</name>
    <dbReference type="NCBI Taxonomy" id="857566"/>
    <lineage>
        <taxon>Eukaryota</taxon>
        <taxon>Fungi</taxon>
        <taxon>Dikarya</taxon>
        <taxon>Ascomycota</taxon>
        <taxon>Saccharomycotina</taxon>
        <taxon>Dipodascomycetes</taxon>
        <taxon>Dipodascales</taxon>
        <taxon>Dipodascales incertae sedis</taxon>
        <taxon>Nadsonia</taxon>
    </lineage>
</organism>
<dbReference type="InterPro" id="IPR005814">
    <property type="entry name" value="Aminotrans_3"/>
</dbReference>
<sequence length="461" mass="50152">MTRLEQSSYIFQATVDKRLPMVVDGKGMYITLEDPKTGERRQIIDAMTGAAVGALGHRDPEIIDAMKAAAEKTVYSFPAYFSNYPASDLAEFIIKSSPPNAFAAAVFVGSGSEANENALKIIRQYHVEKGEFKRKKFISRKQAYHGYTLAAMSIADYVHKDSFKDIMLPAENTPKVSQCYPYRLVKENETLEQYKDRLVKEVEDTIIAEGSDTVAAVIFETVGGSTIGTTTPIPGYLEGVKKVCEKYGVLFMLDEVMCGMGRCGTLHAWEQYMPLDNGPDIQTIGKTLGSGYVTIAGVLVSPKVKDVFVKGSGLILGAQTYHSHHFNCSVALAIQQKIAKDGLIANIAKNGNYLADKLKEKCADSPIVGDIRGSGSFWSIEFVKNKETKEPFAPELGVGYMINGICLKNGVHVMGMNGTIDGKAGSHILIAPAYTLTQEDADVIANRIAISVDEAAKTLLV</sequence>
<dbReference type="InterPro" id="IPR015424">
    <property type="entry name" value="PyrdxlP-dep_Trfase"/>
</dbReference>
<keyword evidence="4" id="KW-0808">Transferase</keyword>
<dbReference type="Proteomes" id="UP000095009">
    <property type="component" value="Unassembled WGS sequence"/>
</dbReference>
<evidence type="ECO:0000256" key="2">
    <source>
        <dbReference type="ARBA" id="ARBA00022898"/>
    </source>
</evidence>
<evidence type="ECO:0000256" key="3">
    <source>
        <dbReference type="RuleBase" id="RU003560"/>
    </source>
</evidence>
<evidence type="ECO:0000256" key="1">
    <source>
        <dbReference type="ARBA" id="ARBA00008954"/>
    </source>
</evidence>